<feature type="transmembrane region" description="Helical" evidence="1">
    <location>
        <begin position="36"/>
        <end position="57"/>
    </location>
</feature>
<gene>
    <name evidence="2" type="ORF">m07a_02130</name>
</gene>
<accession>N6VDH0</accession>
<sequence>MRSILSWLIDNTTFLLHWINNSTTFLLHWISNNPTVAPIIVTIVTGMMTLFVQQWSLKKQLKIFQRQTTASEIQTAILLEDKKARDLGPYLQLNAQFMPQEYQGTSENTVRLCVGNLTKKDVMIRSIRISKNSPFKFVKNACHFVDWKIQGSNEHLIFNKTSSKHISLCPEKIKSNADKEYALNFFIVPAARSTCFDLIITCRSFLTCRKPSSRNIANFTLEHTSIVNPEETFTVHFWASWPRSKDTHIDIVF</sequence>
<keyword evidence="1" id="KW-1133">Transmembrane helix</keyword>
<keyword evidence="3" id="KW-1185">Reference proteome</keyword>
<dbReference type="EMBL" id="AGWC01000004">
    <property type="protein sequence ID" value="ENN91341.1"/>
    <property type="molecule type" value="Genomic_DNA"/>
</dbReference>
<proteinExistence type="predicted"/>
<dbReference type="RefSeq" id="WP_010703370.1">
    <property type="nucleotide sequence ID" value="NZ_KB915628.1"/>
</dbReference>
<dbReference type="PATRIC" id="fig|1094496.3.peg.221"/>
<organism evidence="2 3">
    <name type="scientific">Bartonella schoenbuchensis m07a</name>
    <dbReference type="NCBI Taxonomy" id="1094496"/>
    <lineage>
        <taxon>Bacteria</taxon>
        <taxon>Pseudomonadati</taxon>
        <taxon>Pseudomonadota</taxon>
        <taxon>Alphaproteobacteria</taxon>
        <taxon>Hyphomicrobiales</taxon>
        <taxon>Bartonellaceae</taxon>
        <taxon>Bartonella</taxon>
    </lineage>
</organism>
<protein>
    <submittedName>
        <fullName evidence="2">Uncharacterized protein</fullName>
    </submittedName>
</protein>
<comment type="caution">
    <text evidence="2">The sequence shown here is derived from an EMBL/GenBank/DDBJ whole genome shotgun (WGS) entry which is preliminary data.</text>
</comment>
<evidence type="ECO:0000313" key="3">
    <source>
        <dbReference type="Proteomes" id="UP000014242"/>
    </source>
</evidence>
<name>N6VDH0_9HYPH</name>
<evidence type="ECO:0000256" key="1">
    <source>
        <dbReference type="SAM" id="Phobius"/>
    </source>
</evidence>
<keyword evidence="1" id="KW-0812">Transmembrane</keyword>
<reference evidence="2 3" key="1">
    <citation type="journal article" date="2013" name="PLoS Genet.">
        <title>A gene transfer agent and a dynamic repertoire of secretion systems hold the keys to the explosive radiation of the emerging pathogen Bartonella.</title>
        <authorList>
            <person name="Guy L."/>
            <person name="Nystedt B."/>
            <person name="Toft C."/>
            <person name="Zaremba-Niedzwiedzka K."/>
            <person name="Berglund E.C."/>
            <person name="Granberg F."/>
            <person name="Naslund K."/>
            <person name="Eriksson A.S."/>
            <person name="Andersson S.G."/>
        </authorList>
    </citation>
    <scope>NUCLEOTIDE SEQUENCE [LARGE SCALE GENOMIC DNA]</scope>
    <source>
        <strain evidence="3">m07a</strain>
    </source>
</reference>
<evidence type="ECO:0000313" key="2">
    <source>
        <dbReference type="EMBL" id="ENN91341.1"/>
    </source>
</evidence>
<dbReference type="Proteomes" id="UP000014242">
    <property type="component" value="Unassembled WGS sequence"/>
</dbReference>
<dbReference type="eggNOG" id="ENOG50301H3">
    <property type="taxonomic scope" value="Bacteria"/>
</dbReference>
<dbReference type="HOGENOM" id="CLU_955341_0_0_5"/>
<dbReference type="AlphaFoldDB" id="N6VDH0"/>
<keyword evidence="1" id="KW-0472">Membrane</keyword>